<evidence type="ECO:0000256" key="14">
    <source>
        <dbReference type="ARBA" id="ARBA00030211"/>
    </source>
</evidence>
<dbReference type="RefSeq" id="WP_006387442.1">
    <property type="nucleotide sequence ID" value="NZ_CABIYZ010000002.1"/>
</dbReference>
<dbReference type="EMBL" id="JAPZVI010000021">
    <property type="protein sequence ID" value="MCZ8404137.1"/>
    <property type="molecule type" value="Genomic_DNA"/>
</dbReference>
<evidence type="ECO:0000256" key="12">
    <source>
        <dbReference type="ARBA" id="ARBA00025694"/>
    </source>
</evidence>
<dbReference type="GO" id="GO:0009486">
    <property type="term" value="F:cytochrome bo3 ubiquinol oxidase activity"/>
    <property type="evidence" value="ECO:0007669"/>
    <property type="project" value="InterPro"/>
</dbReference>
<gene>
    <name evidence="18" type="primary">cyoD</name>
    <name evidence="18" type="ORF">O9570_21955</name>
</gene>
<name>A0A0D6IJB5_ALCXX</name>
<evidence type="ECO:0000256" key="6">
    <source>
        <dbReference type="ARBA" id="ARBA00022475"/>
    </source>
</evidence>
<evidence type="ECO:0000256" key="1">
    <source>
        <dbReference type="ARBA" id="ARBA00004651"/>
    </source>
</evidence>
<keyword evidence="9 17" id="KW-1133">Transmembrane helix</keyword>
<evidence type="ECO:0000256" key="2">
    <source>
        <dbReference type="ARBA" id="ARBA00008079"/>
    </source>
</evidence>
<evidence type="ECO:0000256" key="17">
    <source>
        <dbReference type="SAM" id="Phobius"/>
    </source>
</evidence>
<proteinExistence type="inferred from homology"/>
<dbReference type="AlphaFoldDB" id="A0A0D6IJB5"/>
<dbReference type="InterPro" id="IPR005171">
    <property type="entry name" value="Cyt_c_oxidase_su4_prok"/>
</dbReference>
<evidence type="ECO:0000256" key="13">
    <source>
        <dbReference type="ARBA" id="ARBA00030071"/>
    </source>
</evidence>
<dbReference type="NCBIfam" id="TIGR02847">
    <property type="entry name" value="CyoD"/>
    <property type="match status" value="1"/>
</dbReference>
<comment type="subcellular location">
    <subcellularLocation>
        <location evidence="1">Cell membrane</location>
        <topology evidence="1">Multi-pass membrane protein</topology>
    </subcellularLocation>
</comment>
<feature type="transmembrane region" description="Helical" evidence="17">
    <location>
        <begin position="84"/>
        <end position="106"/>
    </location>
</feature>
<evidence type="ECO:0000256" key="7">
    <source>
        <dbReference type="ARBA" id="ARBA00022692"/>
    </source>
</evidence>
<evidence type="ECO:0000256" key="10">
    <source>
        <dbReference type="ARBA" id="ARBA00023002"/>
    </source>
</evidence>
<evidence type="ECO:0000256" key="15">
    <source>
        <dbReference type="ARBA" id="ARBA00031887"/>
    </source>
</evidence>
<evidence type="ECO:0000256" key="5">
    <source>
        <dbReference type="ARBA" id="ARBA00022448"/>
    </source>
</evidence>
<comment type="similarity">
    <text evidence="2">Belongs to the cytochrome c oxidase bacterial subunit 4 family.</text>
</comment>
<evidence type="ECO:0000256" key="8">
    <source>
        <dbReference type="ARBA" id="ARBA00022982"/>
    </source>
</evidence>
<dbReference type="InterPro" id="IPR014210">
    <property type="entry name" value="Cyt_o_ubiqinol_oxidase_su4"/>
</dbReference>
<sequence length="116" mass="12272">MSHSAAAAHGHDDHAADHGSLKSYIIGFVLSLLLTFGSFGLVMSGALSHTITIIGVVALCVLQLLVQLVYFLHMGASKSARDNLATFVFTVMIIAIIVGGSAWVLYNMNVNMGHAM</sequence>
<dbReference type="OrthoDB" id="2375888at2"/>
<dbReference type="GO" id="GO:0009319">
    <property type="term" value="C:cytochrome o ubiquinol oxidase complex"/>
    <property type="evidence" value="ECO:0007669"/>
    <property type="project" value="TreeGrafter"/>
</dbReference>
<evidence type="ECO:0000256" key="16">
    <source>
        <dbReference type="ARBA" id="ARBA00032185"/>
    </source>
</evidence>
<keyword evidence="6" id="KW-1003">Cell membrane</keyword>
<comment type="function">
    <text evidence="12">Cytochrome bo(3) ubiquinol terminal oxidase is the component of the aerobic respiratory chain of E.coli that predominates when cells are grown at high aeration. Has proton pump activity across the membrane in addition to electron transfer, pumping 2 protons/electron.</text>
</comment>
<accession>A0A0D6IJB5</accession>
<evidence type="ECO:0000256" key="11">
    <source>
        <dbReference type="ARBA" id="ARBA00023136"/>
    </source>
</evidence>
<dbReference type="InterPro" id="IPR050968">
    <property type="entry name" value="Cytochrome_c_oxidase_bac_sub4"/>
</dbReference>
<dbReference type="GeneID" id="94359075"/>
<keyword evidence="11 17" id="KW-0472">Membrane</keyword>
<evidence type="ECO:0000313" key="19">
    <source>
        <dbReference type="Proteomes" id="UP001141992"/>
    </source>
</evidence>
<feature type="transmembrane region" description="Helical" evidence="17">
    <location>
        <begin position="53"/>
        <end position="72"/>
    </location>
</feature>
<evidence type="ECO:0000256" key="9">
    <source>
        <dbReference type="ARBA" id="ARBA00022989"/>
    </source>
</evidence>
<protein>
    <recommendedName>
        <fullName evidence="4">Cytochrome bo(3) ubiquinol oxidase subunit 4</fullName>
    </recommendedName>
    <alternativeName>
        <fullName evidence="16">Cytochrome o ubiquinol oxidase subunit 4</fullName>
    </alternativeName>
    <alternativeName>
        <fullName evidence="13">Oxidase bo(3) subunit 4</fullName>
    </alternativeName>
    <alternativeName>
        <fullName evidence="14">Ubiquinol oxidase polypeptide IV</fullName>
    </alternativeName>
    <alternativeName>
        <fullName evidence="15">Ubiquinol oxidase subunit 4</fullName>
    </alternativeName>
</protein>
<dbReference type="GO" id="GO:0019646">
    <property type="term" value="P:aerobic electron transport chain"/>
    <property type="evidence" value="ECO:0007669"/>
    <property type="project" value="TreeGrafter"/>
</dbReference>
<evidence type="ECO:0000313" key="18">
    <source>
        <dbReference type="EMBL" id="MCZ8404137.1"/>
    </source>
</evidence>
<reference evidence="18" key="1">
    <citation type="submission" date="2022-12" db="EMBL/GenBank/DDBJ databases">
        <authorList>
            <person name="Voronina O.L."/>
            <person name="Kunda M.S."/>
            <person name="Ryzhova N."/>
            <person name="Aksenova E.I."/>
        </authorList>
    </citation>
    <scope>NUCLEOTIDE SEQUENCE</scope>
    <source>
        <strain evidence="18">SCCH136:Ach223948</strain>
    </source>
</reference>
<dbReference type="KEGG" id="axx:ERS451415_05110"/>
<dbReference type="eggNOG" id="COG3125">
    <property type="taxonomic scope" value="Bacteria"/>
</dbReference>
<evidence type="ECO:0000256" key="3">
    <source>
        <dbReference type="ARBA" id="ARBA00011700"/>
    </source>
</evidence>
<dbReference type="Proteomes" id="UP001141992">
    <property type="component" value="Unassembled WGS sequence"/>
</dbReference>
<comment type="subunit">
    <text evidence="3">Heterooctamer of two A chains, two B chains, two C chains and two D chains.</text>
</comment>
<dbReference type="GO" id="GO:0015078">
    <property type="term" value="F:proton transmembrane transporter activity"/>
    <property type="evidence" value="ECO:0007669"/>
    <property type="project" value="TreeGrafter"/>
</dbReference>
<dbReference type="PANTHER" id="PTHR36835:SF1">
    <property type="entry name" value="CYTOCHROME BO(3) UBIQUINOL OXIDASE SUBUNIT 4"/>
    <property type="match status" value="1"/>
</dbReference>
<keyword evidence="5" id="KW-0813">Transport</keyword>
<keyword evidence="7 17" id="KW-0812">Transmembrane</keyword>
<keyword evidence="10" id="KW-0560">Oxidoreductase</keyword>
<dbReference type="Pfam" id="PF03626">
    <property type="entry name" value="COX4_pro"/>
    <property type="match status" value="1"/>
</dbReference>
<feature type="transmembrane region" description="Helical" evidence="17">
    <location>
        <begin position="24"/>
        <end position="47"/>
    </location>
</feature>
<organism evidence="18 19">
    <name type="scientific">Alcaligenes xylosoxydans xylosoxydans</name>
    <name type="common">Achromobacter xylosoxidans</name>
    <dbReference type="NCBI Taxonomy" id="85698"/>
    <lineage>
        <taxon>Bacteria</taxon>
        <taxon>Pseudomonadati</taxon>
        <taxon>Pseudomonadota</taxon>
        <taxon>Betaproteobacteria</taxon>
        <taxon>Burkholderiales</taxon>
        <taxon>Alcaligenaceae</taxon>
        <taxon>Achromobacter</taxon>
    </lineage>
</organism>
<evidence type="ECO:0000256" key="4">
    <source>
        <dbReference type="ARBA" id="ARBA00014689"/>
    </source>
</evidence>
<comment type="caution">
    <text evidence="18">The sequence shown here is derived from an EMBL/GenBank/DDBJ whole genome shotgun (WGS) entry which is preliminary data.</text>
</comment>
<keyword evidence="8" id="KW-0249">Electron transport</keyword>
<dbReference type="PANTHER" id="PTHR36835">
    <property type="entry name" value="CYTOCHROME BO(3) UBIQUINOL OXIDASE SUBUNIT 4"/>
    <property type="match status" value="1"/>
</dbReference>
<dbReference type="GO" id="GO:0005886">
    <property type="term" value="C:plasma membrane"/>
    <property type="evidence" value="ECO:0007669"/>
    <property type="project" value="UniProtKB-SubCell"/>
</dbReference>
<dbReference type="GO" id="GO:0015990">
    <property type="term" value="P:electron transport coupled proton transport"/>
    <property type="evidence" value="ECO:0007669"/>
    <property type="project" value="InterPro"/>
</dbReference>